<sequence length="366" mass="40518">MARLAFPDDYWLAVNVMGLYWLLGRDDDARELIDELERIRPGFYLNAWQRAFHELLSVGDMTAAECHFAEALRRNPHIPLPIAALAPALTRWSERNLEEALTMMDDLVFDRFDELPPVGKDQALTFRSRLLADMQDVDASYSDQRRAAALHESSSPWRWHHELELGLFVLDISPAKGTEILQGLTSISSSLYRVQAHGWLGVHAARQGDDDRARSHLGALTEVAFDGGWEWGYPARPGFDRAQAVFPMLIGAHLAMRRGNFTSALRSFSRAQRAAPTRLAVVPVVSIDGRANLEATEGVSLAAAARGNTAVAHAADLWVTEHPLECAILSQAGARYGHRATNRLRQSAGTSSATPIEKSSMLTFPE</sequence>
<dbReference type="Gene3D" id="1.25.40.10">
    <property type="entry name" value="Tetratricopeptide repeat domain"/>
    <property type="match status" value="1"/>
</dbReference>
<feature type="region of interest" description="Disordered" evidence="1">
    <location>
        <begin position="344"/>
        <end position="366"/>
    </location>
</feature>
<dbReference type="InterPro" id="IPR011990">
    <property type="entry name" value="TPR-like_helical_dom_sf"/>
</dbReference>
<proteinExistence type="predicted"/>
<gene>
    <name evidence="2" type="ORF">MNBD_ACTINO02-2622</name>
</gene>
<dbReference type="SUPFAM" id="SSF48452">
    <property type="entry name" value="TPR-like"/>
    <property type="match status" value="1"/>
</dbReference>
<evidence type="ECO:0008006" key="3">
    <source>
        <dbReference type="Google" id="ProtNLM"/>
    </source>
</evidence>
<accession>A0A3B0SH36</accession>
<feature type="compositionally biased region" description="Polar residues" evidence="1">
    <location>
        <begin position="344"/>
        <end position="354"/>
    </location>
</feature>
<evidence type="ECO:0000313" key="2">
    <source>
        <dbReference type="EMBL" id="VAW00109.1"/>
    </source>
</evidence>
<name>A0A3B0SH36_9ZZZZ</name>
<evidence type="ECO:0000256" key="1">
    <source>
        <dbReference type="SAM" id="MobiDB-lite"/>
    </source>
</evidence>
<reference evidence="2" key="1">
    <citation type="submission" date="2018-06" db="EMBL/GenBank/DDBJ databases">
        <authorList>
            <person name="Zhirakovskaya E."/>
        </authorList>
    </citation>
    <scope>NUCLEOTIDE SEQUENCE</scope>
</reference>
<organism evidence="2">
    <name type="scientific">hydrothermal vent metagenome</name>
    <dbReference type="NCBI Taxonomy" id="652676"/>
    <lineage>
        <taxon>unclassified sequences</taxon>
        <taxon>metagenomes</taxon>
        <taxon>ecological metagenomes</taxon>
    </lineage>
</organism>
<dbReference type="EMBL" id="UOEK01000179">
    <property type="protein sequence ID" value="VAW00109.1"/>
    <property type="molecule type" value="Genomic_DNA"/>
</dbReference>
<dbReference type="AlphaFoldDB" id="A0A3B0SH36"/>
<protein>
    <recommendedName>
        <fullName evidence="3">Tetratricopeptide repeat protein</fullName>
    </recommendedName>
</protein>